<reference evidence="1" key="1">
    <citation type="journal article" date="2019" name="Sci. Rep.">
        <title>Draft genome of Tanacetum cinerariifolium, the natural source of mosquito coil.</title>
        <authorList>
            <person name="Yamashiro T."/>
            <person name="Shiraishi A."/>
            <person name="Satake H."/>
            <person name="Nakayama K."/>
        </authorList>
    </citation>
    <scope>NUCLEOTIDE SEQUENCE</scope>
</reference>
<organism evidence="1">
    <name type="scientific">Tanacetum cinerariifolium</name>
    <name type="common">Dalmatian daisy</name>
    <name type="synonym">Chrysanthemum cinerariifolium</name>
    <dbReference type="NCBI Taxonomy" id="118510"/>
    <lineage>
        <taxon>Eukaryota</taxon>
        <taxon>Viridiplantae</taxon>
        <taxon>Streptophyta</taxon>
        <taxon>Embryophyta</taxon>
        <taxon>Tracheophyta</taxon>
        <taxon>Spermatophyta</taxon>
        <taxon>Magnoliopsida</taxon>
        <taxon>eudicotyledons</taxon>
        <taxon>Gunneridae</taxon>
        <taxon>Pentapetalae</taxon>
        <taxon>asterids</taxon>
        <taxon>campanulids</taxon>
        <taxon>Asterales</taxon>
        <taxon>Asteraceae</taxon>
        <taxon>Asteroideae</taxon>
        <taxon>Anthemideae</taxon>
        <taxon>Anthemidinae</taxon>
        <taxon>Tanacetum</taxon>
    </lineage>
</organism>
<accession>A0A699TRJ3</accession>
<feature type="non-terminal residue" evidence="1">
    <location>
        <position position="118"/>
    </location>
</feature>
<dbReference type="AlphaFoldDB" id="A0A699TRJ3"/>
<dbReference type="EMBL" id="BKCJ011265975">
    <property type="protein sequence ID" value="GFD12493.1"/>
    <property type="molecule type" value="Genomic_DNA"/>
</dbReference>
<protein>
    <submittedName>
        <fullName evidence="1">Uncharacterized protein</fullName>
    </submittedName>
</protein>
<sequence length="118" mass="13240">MLLCKQAEQGVPLQVEQYDWLADTNEEIDVQELEAHYSYMAKIQGVPTADSGTEPLKQVQNEAGYNVFANDLQHSEQSETVSNTCLVETDDSNVIPDSLYMCEDAIQHDQNEVKSDDV</sequence>
<name>A0A699TRJ3_TANCI</name>
<comment type="caution">
    <text evidence="1">The sequence shown here is derived from an EMBL/GenBank/DDBJ whole genome shotgun (WGS) entry which is preliminary data.</text>
</comment>
<proteinExistence type="predicted"/>
<gene>
    <name evidence="1" type="ORF">Tci_884462</name>
</gene>
<evidence type="ECO:0000313" key="1">
    <source>
        <dbReference type="EMBL" id="GFD12493.1"/>
    </source>
</evidence>